<accession>A0A0G8BTT3</accession>
<dbReference type="RefSeq" id="WP_052767464.1">
    <property type="nucleotide sequence ID" value="NZ_LCYN01000039.1"/>
</dbReference>
<name>A0A0G8BTT3_9BACI</name>
<comment type="caution">
    <text evidence="2">The sequence shown here is derived from an EMBL/GenBank/DDBJ whole genome shotgun (WGS) entry which is preliminary data.</text>
</comment>
<dbReference type="InterPro" id="IPR000305">
    <property type="entry name" value="GIY-YIG_endonuc"/>
</dbReference>
<protein>
    <recommendedName>
        <fullName evidence="1">GIY-YIG domain-containing protein</fullName>
    </recommendedName>
</protein>
<feature type="domain" description="GIY-YIG" evidence="1">
    <location>
        <begin position="35"/>
        <end position="156"/>
    </location>
</feature>
<evidence type="ECO:0000313" key="3">
    <source>
        <dbReference type="Proteomes" id="UP000035350"/>
    </source>
</evidence>
<dbReference type="EMBL" id="LCYN01000039">
    <property type="protein sequence ID" value="KKZ90935.1"/>
    <property type="molecule type" value="Genomic_DNA"/>
</dbReference>
<organism evidence="2 3">
    <name type="scientific">Bacillus wiedmannii</name>
    <dbReference type="NCBI Taxonomy" id="1890302"/>
    <lineage>
        <taxon>Bacteria</taxon>
        <taxon>Bacillati</taxon>
        <taxon>Bacillota</taxon>
        <taxon>Bacilli</taxon>
        <taxon>Bacillales</taxon>
        <taxon>Bacillaceae</taxon>
        <taxon>Bacillus</taxon>
        <taxon>Bacillus cereus group</taxon>
    </lineage>
</organism>
<gene>
    <name evidence="2" type="ORF">B4147_0298</name>
</gene>
<evidence type="ECO:0000259" key="1">
    <source>
        <dbReference type="SMART" id="SM00465"/>
    </source>
</evidence>
<dbReference type="Gene3D" id="3.40.1440.10">
    <property type="entry name" value="GIY-YIG endonuclease"/>
    <property type="match status" value="1"/>
</dbReference>
<sequence>MAINVITIDNVKEQVQRFIQDNSYREVTPGTKYKVSGIYMIYIDYFSNDKVVPIYIGQSKDIQRRYKDHLCEILSLNRLSYKNYYEYFFSEFGSYYEGKFKACKIFKYMLENNCTLEDFRMIILEETDEADLERKEQEYFQKLLPSFFGFNQLNSFLTDLKLKFKQDKLTKLEINNFLDICQKDIDNIYSYYEYGFTRFNFEHVFRRDIIPLLKRTEQLDDATLLKCKEVNSNIYQLFKHYNLENEIHSMQELNACRKDYRVIREQYEDLLNQQPTGIIMKFLKSMGLFNKKEKKLEHILSKKRNELAFHIETNHKKQRTLLRKRYQLIFPTFEFGPFPLKDKPNTIAVKIEKENLLLNTCHLQIYISNNGISRSEHYSKEPYIIRIDYCYVNPEGKKIQKEYYIKNETTEDCRRGIEYIEKDFHDPNVTRFNQFTISRIKRDKINNSFISILSEYKHGINDYTIKNQRLYKLETVFNRLQKITDTETKFTKYASESDNCLRKCISNEQLNHHPFVKSLPINKKK</sequence>
<dbReference type="PATRIC" id="fig|1396.433.peg.1070"/>
<dbReference type="Proteomes" id="UP000035350">
    <property type="component" value="Unassembled WGS sequence"/>
</dbReference>
<reference evidence="3" key="2">
    <citation type="submission" date="2015-04" db="EMBL/GenBank/DDBJ databases">
        <title>Draft Genome Sequences of Eight Spore-Forming Food Isolates of Bacillus cereus Genome sequencing.</title>
        <authorList>
            <person name="Krawcyk A.O."/>
            <person name="de Jong A."/>
            <person name="Eijlander R.T."/>
            <person name="Berendsen E.M."/>
            <person name="Holsappel S."/>
            <person name="Wells-Bennik M."/>
            <person name="Kuipers O.P."/>
        </authorList>
    </citation>
    <scope>NUCLEOTIDE SEQUENCE [LARGE SCALE GENOMIC DNA]</scope>
    <source>
        <strain evidence="3">B4147</strain>
    </source>
</reference>
<dbReference type="SMART" id="SM00465">
    <property type="entry name" value="GIYc"/>
    <property type="match status" value="1"/>
</dbReference>
<dbReference type="AlphaFoldDB" id="A0A0G8BTT3"/>
<proteinExistence type="predicted"/>
<dbReference type="InterPro" id="IPR035901">
    <property type="entry name" value="GIY-YIG_endonuc_sf"/>
</dbReference>
<reference evidence="2 3" key="1">
    <citation type="journal article" date="2015" name="Genome Announc.">
        <title>Next-Generation Whole-Genome Sequencing of Eight Strains of Bacillus cereus, Isolated from Food.</title>
        <authorList>
            <person name="Krawczyk A.O."/>
            <person name="de Jong A."/>
            <person name="Eijlander R.T."/>
            <person name="Berendsen E.M."/>
            <person name="Holsappel S."/>
            <person name="Wells-Bennik M.H."/>
            <person name="Kuipers O.P."/>
        </authorList>
    </citation>
    <scope>NUCLEOTIDE SEQUENCE [LARGE SCALE GENOMIC DNA]</scope>
    <source>
        <strain evidence="2 3">B4147</strain>
    </source>
</reference>
<evidence type="ECO:0000313" key="2">
    <source>
        <dbReference type="EMBL" id="KKZ90935.1"/>
    </source>
</evidence>